<dbReference type="AlphaFoldDB" id="W9VFI3"/>
<dbReference type="CDD" id="cd00207">
    <property type="entry name" value="fer2"/>
    <property type="match status" value="1"/>
</dbReference>
<evidence type="ECO:0000313" key="3">
    <source>
        <dbReference type="Proteomes" id="UP000019460"/>
    </source>
</evidence>
<dbReference type="InterPro" id="IPR012675">
    <property type="entry name" value="Beta-grasp_dom_sf"/>
</dbReference>
<dbReference type="PROSITE" id="PS00197">
    <property type="entry name" value="2FE2S_FER_1"/>
    <property type="match status" value="1"/>
</dbReference>
<dbReference type="eggNOG" id="COG0633">
    <property type="taxonomic scope" value="Bacteria"/>
</dbReference>
<dbReference type="InterPro" id="IPR036010">
    <property type="entry name" value="2Fe-2S_ferredoxin-like_sf"/>
</dbReference>
<reference evidence="2 3" key="1">
    <citation type="submission" date="2012-11" db="EMBL/GenBank/DDBJ databases">
        <title>Genome assembly of Thiorhodococcus sp. AK35.</title>
        <authorList>
            <person name="Nupur N."/>
            <person name="Khatri I."/>
            <person name="Subramanian S."/>
            <person name="Pinnaka A."/>
        </authorList>
    </citation>
    <scope>NUCLEOTIDE SEQUENCE [LARGE SCALE GENOMIC DNA]</scope>
    <source>
        <strain evidence="2 3">AK35</strain>
    </source>
</reference>
<gene>
    <name evidence="2" type="ORF">D779_0995</name>
</gene>
<evidence type="ECO:0000313" key="2">
    <source>
        <dbReference type="EMBL" id="EXJ15771.1"/>
    </source>
</evidence>
<feature type="domain" description="2Fe-2S ferredoxin-type" evidence="1">
    <location>
        <begin position="30"/>
        <end position="120"/>
    </location>
</feature>
<keyword evidence="3" id="KW-1185">Reference proteome</keyword>
<dbReference type="InterPro" id="IPR001041">
    <property type="entry name" value="2Fe-2S_ferredoxin-type"/>
</dbReference>
<accession>W9VFI3</accession>
<dbReference type="Pfam" id="PF00111">
    <property type="entry name" value="Fer2"/>
    <property type="match status" value="1"/>
</dbReference>
<dbReference type="STRING" id="1249627.D779_0995"/>
<dbReference type="SUPFAM" id="SSF54292">
    <property type="entry name" value="2Fe-2S ferredoxin-like"/>
    <property type="match status" value="1"/>
</dbReference>
<dbReference type="PATRIC" id="fig|1249627.3.peg.1447"/>
<dbReference type="Proteomes" id="UP000019460">
    <property type="component" value="Unassembled WGS sequence"/>
</dbReference>
<organism evidence="2 3">
    <name type="scientific">Imhoffiella purpurea</name>
    <dbReference type="NCBI Taxonomy" id="1249627"/>
    <lineage>
        <taxon>Bacteria</taxon>
        <taxon>Pseudomonadati</taxon>
        <taxon>Pseudomonadota</taxon>
        <taxon>Gammaproteobacteria</taxon>
        <taxon>Chromatiales</taxon>
        <taxon>Chromatiaceae</taxon>
        <taxon>Imhoffiella</taxon>
    </lineage>
</organism>
<dbReference type="PROSITE" id="PS51085">
    <property type="entry name" value="2FE2S_FER_2"/>
    <property type="match status" value="1"/>
</dbReference>
<proteinExistence type="predicted"/>
<protein>
    <submittedName>
        <fullName evidence="2">Ferredoxin</fullName>
    </submittedName>
</protein>
<dbReference type="GO" id="GO:0051537">
    <property type="term" value="F:2 iron, 2 sulfur cluster binding"/>
    <property type="evidence" value="ECO:0007669"/>
    <property type="project" value="InterPro"/>
</dbReference>
<dbReference type="EMBL" id="AONC01000021">
    <property type="protein sequence ID" value="EXJ15771.1"/>
    <property type="molecule type" value="Genomic_DNA"/>
</dbReference>
<dbReference type="Gene3D" id="3.10.20.30">
    <property type="match status" value="1"/>
</dbReference>
<comment type="caution">
    <text evidence="2">The sequence shown here is derived from an EMBL/GenBank/DDBJ whole genome shotgun (WGS) entry which is preliminary data.</text>
</comment>
<dbReference type="InterPro" id="IPR006058">
    <property type="entry name" value="2Fe2S_fd_BS"/>
</dbReference>
<sequence length="120" mass="13274">MPARPGGRRSPVIDHFNHLKLKESDIMAKAKITFTDIDQTVNVPAGTRVIEVSEKIGAGIIYGCREGDCGTCMMHVEEGWNNLTEPSVLEEKVLRENMASRHDRLACQAQILGDCRVKPA</sequence>
<evidence type="ECO:0000259" key="1">
    <source>
        <dbReference type="PROSITE" id="PS51085"/>
    </source>
</evidence>
<name>W9VFI3_9GAMM</name>